<evidence type="ECO:0000259" key="5">
    <source>
        <dbReference type="PROSITE" id="PS50011"/>
    </source>
</evidence>
<dbReference type="InterPro" id="IPR011009">
    <property type="entry name" value="Kinase-like_dom_sf"/>
</dbReference>
<organism evidence="6 7">
    <name type="scientific">Ficus carica</name>
    <name type="common">Common fig</name>
    <dbReference type="NCBI Taxonomy" id="3494"/>
    <lineage>
        <taxon>Eukaryota</taxon>
        <taxon>Viridiplantae</taxon>
        <taxon>Streptophyta</taxon>
        <taxon>Embryophyta</taxon>
        <taxon>Tracheophyta</taxon>
        <taxon>Spermatophyta</taxon>
        <taxon>Magnoliopsida</taxon>
        <taxon>eudicotyledons</taxon>
        <taxon>Gunneridae</taxon>
        <taxon>Pentapetalae</taxon>
        <taxon>rosids</taxon>
        <taxon>fabids</taxon>
        <taxon>Rosales</taxon>
        <taxon>Moraceae</taxon>
        <taxon>Ficeae</taxon>
        <taxon>Ficus</taxon>
    </lineage>
</organism>
<dbReference type="SUPFAM" id="SSF56112">
    <property type="entry name" value="Protein kinase-like (PK-like)"/>
    <property type="match status" value="1"/>
</dbReference>
<dbReference type="PROSITE" id="PS50082">
    <property type="entry name" value="WD_REPEATS_2"/>
    <property type="match status" value="2"/>
</dbReference>
<dbReference type="PROSITE" id="PS50011">
    <property type="entry name" value="PROTEIN_KINASE_DOM"/>
    <property type="match status" value="1"/>
</dbReference>
<feature type="region of interest" description="Disordered" evidence="4">
    <location>
        <begin position="1"/>
        <end position="50"/>
    </location>
</feature>
<dbReference type="Pfam" id="PF00400">
    <property type="entry name" value="WD40"/>
    <property type="match status" value="3"/>
</dbReference>
<feature type="repeat" description="WD" evidence="3">
    <location>
        <begin position="792"/>
        <end position="826"/>
    </location>
</feature>
<dbReference type="EMBL" id="BTGU01000019">
    <property type="protein sequence ID" value="GMN44883.1"/>
    <property type="molecule type" value="Genomic_DNA"/>
</dbReference>
<dbReference type="InterPro" id="IPR019775">
    <property type="entry name" value="WD40_repeat_CS"/>
</dbReference>
<sequence>MEGSSDSARKKSSSSRELKSSRVSNPDLRLRHGGGGAGGGSGRTGLSSDVVLHDSSYNRKGRDDNRVSVAHTEYAQTHGGLSGVCEDEVAVNPFLRAIEWGDVSLRQWLDKPDRSVDVFECLHIFRQLVEIVNVAHSEGIVVHNVRPSCLVMSSFNHVSFIESASCSDSGSDTHEDGLNSPTLEVKDSSSPLPGDLHQQRSNTGSEDLRPIMASTNALSETSCMQSSSTYAVREYLVVETDENRNKDWRSTEVDEKKQPFPMKQVLLMESNWYTSPEEASGGPYSCASDIYRLGVLLFELFCPSSSREEKSRTMSSLRHRVLPPQLLLKWPKEASFCLWLLHPEPTSRPKMGELLQSEFLNEPRDDLAEREAAIELRERIEEQELLLEFLLLIQQRKQEAADKLQDTLSFLCSDIEEVVKQQTILKKKSSSCPDLVKEDSSTSSLPSMNIVNDDDSTSLGSRKRFRPGLRILDMEECDDNIDGDQKTDIENQESILYKSSRLMKNFKKLEAAYYLTRCRPSKLSGKHVIRHSTISSDGRGGSAVVTERSSVTNLASKDQGYDSRQGGWINPFLEGLCKYLSFSKLKVKADLKQGDLLNSSNLVCSISFDRDGELFATAGVNKKIKVFECDAIMNEERDIHYPVVEMASGSKLSSICWNSYIKSQIASSNFEGVVQIWDVTRSQVQMEMREHERRVWSIDFSSADPTLLASGSDDGSVKLWSINQAILFLHLVDVSFETKRTAGKSIGTIRTKANVCCVQFPLDSGRSIAFGSADQKIYYYDLRNPKVPLCTLVGHNKTVSYVKFVDATNLVSASTDNSLKLWDLSTCTSRVVDTPLQSYTGHMNVKAGTRMRLKWKNFVGLSVSDGYIATGSETNEVFVYHKAFPMPALSFKFNNSDSFSGHEMDESTQFISSVCWRGQSNTLVAANSTGNIKILEMV</sequence>
<evidence type="ECO:0000256" key="3">
    <source>
        <dbReference type="PROSITE-ProRule" id="PRU00221"/>
    </source>
</evidence>
<dbReference type="InterPro" id="IPR020472">
    <property type="entry name" value="WD40_PAC1"/>
</dbReference>
<name>A0AA87ZYV0_FICCA</name>
<evidence type="ECO:0000256" key="1">
    <source>
        <dbReference type="ARBA" id="ARBA00022574"/>
    </source>
</evidence>
<dbReference type="Gene3D" id="2.130.10.10">
    <property type="entry name" value="YVTN repeat-like/Quinoprotein amine dehydrogenase"/>
    <property type="match status" value="1"/>
</dbReference>
<gene>
    <name evidence="6" type="ORF">TIFTF001_014075</name>
</gene>
<dbReference type="SUPFAM" id="SSF50978">
    <property type="entry name" value="WD40 repeat-like"/>
    <property type="match status" value="1"/>
</dbReference>
<dbReference type="GO" id="GO:0005524">
    <property type="term" value="F:ATP binding"/>
    <property type="evidence" value="ECO:0007669"/>
    <property type="project" value="InterPro"/>
</dbReference>
<evidence type="ECO:0000313" key="7">
    <source>
        <dbReference type="Proteomes" id="UP001187192"/>
    </source>
</evidence>
<dbReference type="GO" id="GO:0004672">
    <property type="term" value="F:protein kinase activity"/>
    <property type="evidence" value="ECO:0007669"/>
    <property type="project" value="InterPro"/>
</dbReference>
<dbReference type="PANTHER" id="PTHR44218:SF1">
    <property type="entry name" value="PROTEIN SPA1-RELATED 3"/>
    <property type="match status" value="1"/>
</dbReference>
<accession>A0AA87ZYV0</accession>
<reference evidence="6" key="1">
    <citation type="submission" date="2023-07" db="EMBL/GenBank/DDBJ databases">
        <title>draft genome sequence of fig (Ficus carica).</title>
        <authorList>
            <person name="Takahashi T."/>
            <person name="Nishimura K."/>
        </authorList>
    </citation>
    <scope>NUCLEOTIDE SEQUENCE</scope>
</reference>
<comment type="caution">
    <text evidence="6">The sequence shown here is derived from an EMBL/GenBank/DDBJ whole genome shotgun (WGS) entry which is preliminary data.</text>
</comment>
<evidence type="ECO:0000256" key="4">
    <source>
        <dbReference type="SAM" id="MobiDB-lite"/>
    </source>
</evidence>
<dbReference type="Gene3D" id="1.10.510.10">
    <property type="entry name" value="Transferase(Phosphotransferase) domain 1"/>
    <property type="match status" value="1"/>
</dbReference>
<dbReference type="PRINTS" id="PR00320">
    <property type="entry name" value="GPROTEINBRPT"/>
</dbReference>
<dbReference type="SMART" id="SM00320">
    <property type="entry name" value="WD40"/>
    <property type="match status" value="7"/>
</dbReference>
<dbReference type="AlphaFoldDB" id="A0AA87ZYV0"/>
<dbReference type="PROSITE" id="PS50294">
    <property type="entry name" value="WD_REPEATS_REGION"/>
    <property type="match status" value="2"/>
</dbReference>
<feature type="compositionally biased region" description="Gly residues" evidence="4">
    <location>
        <begin position="33"/>
        <end position="43"/>
    </location>
</feature>
<dbReference type="PROSITE" id="PS00678">
    <property type="entry name" value="WD_REPEATS_1"/>
    <property type="match status" value="1"/>
</dbReference>
<protein>
    <recommendedName>
        <fullName evidence="5">Protein kinase domain-containing protein</fullName>
    </recommendedName>
</protein>
<keyword evidence="1 3" id="KW-0853">WD repeat</keyword>
<feature type="repeat" description="WD" evidence="3">
    <location>
        <begin position="688"/>
        <end position="723"/>
    </location>
</feature>
<feature type="domain" description="Protein kinase" evidence="5">
    <location>
        <begin position="1"/>
        <end position="360"/>
    </location>
</feature>
<dbReference type="Proteomes" id="UP001187192">
    <property type="component" value="Unassembled WGS sequence"/>
</dbReference>
<dbReference type="SMART" id="SM00220">
    <property type="entry name" value="S_TKc"/>
    <property type="match status" value="1"/>
</dbReference>
<keyword evidence="2" id="KW-0677">Repeat</keyword>
<dbReference type="GO" id="GO:0009640">
    <property type="term" value="P:photomorphogenesis"/>
    <property type="evidence" value="ECO:0007669"/>
    <property type="project" value="InterPro"/>
</dbReference>
<feature type="compositionally biased region" description="Polar residues" evidence="4">
    <location>
        <begin position="441"/>
        <end position="450"/>
    </location>
</feature>
<evidence type="ECO:0000256" key="2">
    <source>
        <dbReference type="ARBA" id="ARBA00022737"/>
    </source>
</evidence>
<feature type="region of interest" description="Disordered" evidence="4">
    <location>
        <begin position="165"/>
        <end position="208"/>
    </location>
</feature>
<dbReference type="InterPro" id="IPR036322">
    <property type="entry name" value="WD40_repeat_dom_sf"/>
</dbReference>
<feature type="region of interest" description="Disordered" evidence="4">
    <location>
        <begin position="432"/>
        <end position="458"/>
    </location>
</feature>
<dbReference type="InterPro" id="IPR044630">
    <property type="entry name" value="SPA1/2/3/4"/>
</dbReference>
<keyword evidence="7" id="KW-1185">Reference proteome</keyword>
<evidence type="ECO:0000313" key="6">
    <source>
        <dbReference type="EMBL" id="GMN44883.1"/>
    </source>
</evidence>
<proteinExistence type="predicted"/>
<dbReference type="InterPro" id="IPR000719">
    <property type="entry name" value="Prot_kinase_dom"/>
</dbReference>
<dbReference type="InterPro" id="IPR015943">
    <property type="entry name" value="WD40/YVTN_repeat-like_dom_sf"/>
</dbReference>
<dbReference type="PANTHER" id="PTHR44218">
    <property type="entry name" value="PROTEIN SPA1-RELATED 2"/>
    <property type="match status" value="1"/>
</dbReference>
<dbReference type="InterPro" id="IPR001680">
    <property type="entry name" value="WD40_rpt"/>
</dbReference>